<sequence>MSLFSRYGQKIILLAAVVGVLLAGCTGTPQGGRRLNLSPLLFYSEEPAVGRSRMELLGPIYSRQRDGGSTLTTVAPLFYIWRNGDGGTETEFLYPLGHYKTSGGDSRFSIIPFSAWTEELPEGASTWQFFPFYGGRTSGGEAYGGIFPLFGTYKERFHRDSGAFFLWPLYSTSTEGEARHYRFLWPLFSYSTGGEQACTFWPLGGKIIKPGVYEKYYALWPLIHYQRLQLDTENPRTVNMALPFYVWDTSPMGYRKSILFPFFTHYHQDKGNFEQWDAPWPLYQQGDGDNFYLRNYFPFYYRKIERSRDQMKLFWLLYDRITEDDGQRWERIHRYLIFSTYLAEIDGQGNWSEKHRLWPLFYDSERSDFRHFHAPVILPMQSEGWDRLFGPWLYLWTQDRQNEYRQGRLLWGIYRWEETPEYRLWELSFLASRQTTATGGVFRLLSGLLTLEREGTMRRLKLLYLPWGLHW</sequence>
<reference evidence="1 2" key="1">
    <citation type="journal article" date="2011" name="Stand. Genomic Sci.">
        <title>Complete genome sequence of the acetate-degrading sulfate reducer Desulfobacca acetoxidans type strain (ASRB2).</title>
        <authorList>
            <person name="Goker M."/>
            <person name="Teshima H."/>
            <person name="Lapidus A."/>
            <person name="Nolan M."/>
            <person name="Lucas S."/>
            <person name="Hammon N."/>
            <person name="Deshpande S."/>
            <person name="Cheng J.F."/>
            <person name="Tapia R."/>
            <person name="Han C."/>
            <person name="Goodwin L."/>
            <person name="Pitluck S."/>
            <person name="Huntemann M."/>
            <person name="Liolios K."/>
            <person name="Ivanova N."/>
            <person name="Pagani I."/>
            <person name="Mavromatis K."/>
            <person name="Ovchinikova G."/>
            <person name="Pati A."/>
            <person name="Chen A."/>
            <person name="Palaniappan K."/>
            <person name="Land M."/>
            <person name="Hauser L."/>
            <person name="Brambilla E.M."/>
            <person name="Rohde M."/>
            <person name="Spring S."/>
            <person name="Detter J.C."/>
            <person name="Woyke T."/>
            <person name="Bristow J."/>
            <person name="Eisen J.A."/>
            <person name="Markowitz V."/>
            <person name="Hugenholtz P."/>
            <person name="Kyrpides N.C."/>
            <person name="Klenk H.P."/>
        </authorList>
    </citation>
    <scope>NUCLEOTIDE SEQUENCE [LARGE SCALE GENOMIC DNA]</scope>
    <source>
        <strain evidence="2">ATCC 700848 / DSM 11109 / ASRB2</strain>
    </source>
</reference>
<dbReference type="STRING" id="880072.Desac_0874"/>
<reference evidence="2" key="2">
    <citation type="submission" date="2011-03" db="EMBL/GenBank/DDBJ databases">
        <title>The complete genome of Desulfobacca acetoxidans DSM 11109.</title>
        <authorList>
            <consortium name="US DOE Joint Genome Institute (JGI-PGF)"/>
            <person name="Lucas S."/>
            <person name="Copeland A."/>
            <person name="Lapidus A."/>
            <person name="Bruce D."/>
            <person name="Goodwin L."/>
            <person name="Pitluck S."/>
            <person name="Peters L."/>
            <person name="Kyrpides N."/>
            <person name="Mavromatis K."/>
            <person name="Ivanova N."/>
            <person name="Ovchinnikova G."/>
            <person name="Teshima H."/>
            <person name="Detter J.C."/>
            <person name="Han C."/>
            <person name="Land M."/>
            <person name="Hauser L."/>
            <person name="Markowitz V."/>
            <person name="Cheng J.-F."/>
            <person name="Hugenholtz P."/>
            <person name="Woyke T."/>
            <person name="Wu D."/>
            <person name="Spring S."/>
            <person name="Schueler E."/>
            <person name="Brambilla E."/>
            <person name="Klenk H.-P."/>
            <person name="Eisen J.A."/>
        </authorList>
    </citation>
    <scope>NUCLEOTIDE SEQUENCE [LARGE SCALE GENOMIC DNA]</scope>
    <source>
        <strain evidence="2">ATCC 700848 / DSM 11109 / ASRB2</strain>
    </source>
</reference>
<proteinExistence type="predicted"/>
<evidence type="ECO:0000313" key="2">
    <source>
        <dbReference type="Proteomes" id="UP000000483"/>
    </source>
</evidence>
<gene>
    <name evidence="1" type="ordered locus">Desac_0874</name>
</gene>
<dbReference type="HOGENOM" id="CLU_043513_0_0_7"/>
<name>F2NGY0_DESAR</name>
<evidence type="ECO:0000313" key="1">
    <source>
        <dbReference type="EMBL" id="AEB08751.1"/>
    </source>
</evidence>
<dbReference type="PROSITE" id="PS51257">
    <property type="entry name" value="PROKAR_LIPOPROTEIN"/>
    <property type="match status" value="1"/>
</dbReference>
<dbReference type="KEGG" id="dao:Desac_0874"/>
<evidence type="ECO:0008006" key="3">
    <source>
        <dbReference type="Google" id="ProtNLM"/>
    </source>
</evidence>
<dbReference type="eggNOG" id="COG3170">
    <property type="taxonomic scope" value="Bacteria"/>
</dbReference>
<keyword evidence="2" id="KW-1185">Reference proteome</keyword>
<organism evidence="1 2">
    <name type="scientific">Desulfobacca acetoxidans (strain ATCC 700848 / DSM 11109 / ASRB2)</name>
    <dbReference type="NCBI Taxonomy" id="880072"/>
    <lineage>
        <taxon>Bacteria</taxon>
        <taxon>Pseudomonadati</taxon>
        <taxon>Thermodesulfobacteriota</taxon>
        <taxon>Desulfobaccia</taxon>
        <taxon>Desulfobaccales</taxon>
        <taxon>Desulfobaccaceae</taxon>
        <taxon>Desulfobacca</taxon>
    </lineage>
</organism>
<dbReference type="AlphaFoldDB" id="F2NGY0"/>
<dbReference type="Proteomes" id="UP000000483">
    <property type="component" value="Chromosome"/>
</dbReference>
<dbReference type="OrthoDB" id="9791525at2"/>
<dbReference type="EMBL" id="CP002629">
    <property type="protein sequence ID" value="AEB08751.1"/>
    <property type="molecule type" value="Genomic_DNA"/>
</dbReference>
<dbReference type="RefSeq" id="WP_013705864.1">
    <property type="nucleotide sequence ID" value="NC_015388.1"/>
</dbReference>
<accession>F2NGY0</accession>
<protein>
    <recommendedName>
        <fullName evidence="3">Lipoprotein</fullName>
    </recommendedName>
</protein>